<organism evidence="2 3">
    <name type="scientific">Athelia psychrophila</name>
    <dbReference type="NCBI Taxonomy" id="1759441"/>
    <lineage>
        <taxon>Eukaryota</taxon>
        <taxon>Fungi</taxon>
        <taxon>Dikarya</taxon>
        <taxon>Basidiomycota</taxon>
        <taxon>Agaricomycotina</taxon>
        <taxon>Agaricomycetes</taxon>
        <taxon>Agaricomycetidae</taxon>
        <taxon>Atheliales</taxon>
        <taxon>Atheliaceae</taxon>
        <taxon>Athelia</taxon>
    </lineage>
</organism>
<keyword evidence="3" id="KW-1185">Reference proteome</keyword>
<proteinExistence type="predicted"/>
<dbReference type="EMBL" id="KV417765">
    <property type="protein sequence ID" value="KZP07013.1"/>
    <property type="molecule type" value="Genomic_DNA"/>
</dbReference>
<reference evidence="2 3" key="1">
    <citation type="journal article" date="2016" name="Mol. Biol. Evol.">
        <title>Comparative Genomics of Early-Diverging Mushroom-Forming Fungi Provides Insights into the Origins of Lignocellulose Decay Capabilities.</title>
        <authorList>
            <person name="Nagy L.G."/>
            <person name="Riley R."/>
            <person name="Tritt A."/>
            <person name="Adam C."/>
            <person name="Daum C."/>
            <person name="Floudas D."/>
            <person name="Sun H."/>
            <person name="Yadav J.S."/>
            <person name="Pangilinan J."/>
            <person name="Larsson K.H."/>
            <person name="Matsuura K."/>
            <person name="Barry K."/>
            <person name="Labutti K."/>
            <person name="Kuo R."/>
            <person name="Ohm R.A."/>
            <person name="Bhattacharya S.S."/>
            <person name="Shirouzu T."/>
            <person name="Yoshinaga Y."/>
            <person name="Martin F.M."/>
            <person name="Grigoriev I.V."/>
            <person name="Hibbett D.S."/>
        </authorList>
    </citation>
    <scope>NUCLEOTIDE SEQUENCE [LARGE SCALE GENOMIC DNA]</scope>
    <source>
        <strain evidence="2 3">CBS 109695</strain>
    </source>
</reference>
<name>A0A167XAP7_9AGAM</name>
<sequence length="62" mass="6917">MEERRGTGERDSGGIVDESDDFGLRALWPSQKGNVAHVHLATFHAYIPPHHSKADGYRMKAL</sequence>
<evidence type="ECO:0000313" key="2">
    <source>
        <dbReference type="EMBL" id="KZP07013.1"/>
    </source>
</evidence>
<accession>A0A167XAP7</accession>
<evidence type="ECO:0000313" key="1">
    <source>
        <dbReference type="EMBL" id="KZP04261.1"/>
    </source>
</evidence>
<protein>
    <submittedName>
        <fullName evidence="2">Uncharacterized protein</fullName>
    </submittedName>
</protein>
<dbReference type="EMBL" id="KV417942">
    <property type="protein sequence ID" value="KZP04261.1"/>
    <property type="molecule type" value="Genomic_DNA"/>
</dbReference>
<evidence type="ECO:0000313" key="3">
    <source>
        <dbReference type="Proteomes" id="UP000076532"/>
    </source>
</evidence>
<dbReference type="AlphaFoldDB" id="A0A167XAP7"/>
<dbReference type="Proteomes" id="UP000076532">
    <property type="component" value="Unassembled WGS sequence"/>
</dbReference>
<gene>
    <name evidence="2" type="ORF">FIBSPDRAFT_875980</name>
    <name evidence="1" type="ORF">FIBSPDRAFT_878691</name>
</gene>